<dbReference type="Pfam" id="PF17811">
    <property type="entry name" value="JHD"/>
    <property type="match status" value="1"/>
</dbReference>
<evidence type="ECO:0000256" key="5">
    <source>
        <dbReference type="ARBA" id="ARBA00023002"/>
    </source>
</evidence>
<keyword evidence="8" id="KW-0804">Transcription</keyword>
<evidence type="ECO:0000256" key="3">
    <source>
        <dbReference type="ARBA" id="ARBA00022853"/>
    </source>
</evidence>
<dbReference type="Gene3D" id="1.20.58.1360">
    <property type="match status" value="1"/>
</dbReference>
<feature type="domain" description="JmjC" evidence="11">
    <location>
        <begin position="103"/>
        <end position="250"/>
    </location>
</feature>
<evidence type="ECO:0000256" key="6">
    <source>
        <dbReference type="ARBA" id="ARBA00023004"/>
    </source>
</evidence>
<dbReference type="Proteomes" id="UP000814243">
    <property type="component" value="Unassembled WGS sequence"/>
</dbReference>
<comment type="subcellular location">
    <subcellularLocation>
        <location evidence="1">Nucleus</location>
    </subcellularLocation>
</comment>
<organism evidence="12 13">
    <name type="scientific">Spodoptera exigua</name>
    <name type="common">Beet armyworm</name>
    <name type="synonym">Noctua fulgens</name>
    <dbReference type="NCBI Taxonomy" id="7107"/>
    <lineage>
        <taxon>Eukaryota</taxon>
        <taxon>Metazoa</taxon>
        <taxon>Ecdysozoa</taxon>
        <taxon>Arthropoda</taxon>
        <taxon>Hexapoda</taxon>
        <taxon>Insecta</taxon>
        <taxon>Pterygota</taxon>
        <taxon>Neoptera</taxon>
        <taxon>Endopterygota</taxon>
        <taxon>Lepidoptera</taxon>
        <taxon>Glossata</taxon>
        <taxon>Ditrysia</taxon>
        <taxon>Noctuoidea</taxon>
        <taxon>Noctuidae</taxon>
        <taxon>Amphipyrinae</taxon>
        <taxon>Spodoptera</taxon>
    </lineage>
</organism>
<keyword evidence="4" id="KW-0223">Dioxygenase</keyword>
<evidence type="ECO:0000256" key="1">
    <source>
        <dbReference type="ARBA" id="ARBA00004123"/>
    </source>
</evidence>
<keyword evidence="2" id="KW-0479">Metal-binding</keyword>
<feature type="region of interest" description="Disordered" evidence="10">
    <location>
        <begin position="562"/>
        <end position="654"/>
    </location>
</feature>
<reference evidence="12" key="1">
    <citation type="journal article" date="2021" name="G3 (Bethesda)">
        <title>Genome and transcriptome analysis of the beet armyworm Spodoptera exigua reveals targets for pest control. .</title>
        <authorList>
            <person name="Simon S."/>
            <person name="Breeschoten T."/>
            <person name="Jansen H.J."/>
            <person name="Dirks R.P."/>
            <person name="Schranz M.E."/>
            <person name="Ros V.I.D."/>
        </authorList>
    </citation>
    <scope>NUCLEOTIDE SEQUENCE</scope>
    <source>
        <strain evidence="12">TB_SE_WUR_2020</strain>
    </source>
</reference>
<feature type="region of interest" description="Disordered" evidence="10">
    <location>
        <begin position="1166"/>
        <end position="1193"/>
    </location>
</feature>
<dbReference type="SMART" id="SM00558">
    <property type="entry name" value="JmjC"/>
    <property type="match status" value="1"/>
</dbReference>
<feature type="region of interest" description="Disordered" evidence="10">
    <location>
        <begin position="781"/>
        <end position="800"/>
    </location>
</feature>
<dbReference type="InterPro" id="IPR050690">
    <property type="entry name" value="JHDM1_Histone_Demethylase"/>
</dbReference>
<evidence type="ECO:0000256" key="2">
    <source>
        <dbReference type="ARBA" id="ARBA00022723"/>
    </source>
</evidence>
<dbReference type="EMBL" id="JACEFF010000106">
    <property type="protein sequence ID" value="KAH9643920.1"/>
    <property type="molecule type" value="Genomic_DNA"/>
</dbReference>
<feature type="region of interest" description="Disordered" evidence="10">
    <location>
        <begin position="435"/>
        <end position="471"/>
    </location>
</feature>
<evidence type="ECO:0000256" key="4">
    <source>
        <dbReference type="ARBA" id="ARBA00022964"/>
    </source>
</evidence>
<dbReference type="GO" id="GO:0046872">
    <property type="term" value="F:metal ion binding"/>
    <property type="evidence" value="ECO:0007669"/>
    <property type="project" value="UniProtKB-KW"/>
</dbReference>
<evidence type="ECO:0000256" key="9">
    <source>
        <dbReference type="ARBA" id="ARBA00023242"/>
    </source>
</evidence>
<keyword evidence="5" id="KW-0560">Oxidoreductase</keyword>
<dbReference type="InterPro" id="IPR041070">
    <property type="entry name" value="JHD"/>
</dbReference>
<dbReference type="GO" id="GO:0005634">
    <property type="term" value="C:nucleus"/>
    <property type="evidence" value="ECO:0007669"/>
    <property type="project" value="UniProtKB-SubCell"/>
</dbReference>
<evidence type="ECO:0000259" key="11">
    <source>
        <dbReference type="PROSITE" id="PS51184"/>
    </source>
</evidence>
<dbReference type="PANTHER" id="PTHR23123">
    <property type="entry name" value="PHD/F-BOX CONTAINING PROTEIN"/>
    <property type="match status" value="1"/>
</dbReference>
<keyword evidence="3" id="KW-0156">Chromatin regulator</keyword>
<feature type="region of interest" description="Disordered" evidence="10">
    <location>
        <begin position="333"/>
        <end position="357"/>
    </location>
</feature>
<feature type="compositionally biased region" description="Basic residues" evidence="10">
    <location>
        <begin position="608"/>
        <end position="619"/>
    </location>
</feature>
<dbReference type="GO" id="GO:0006325">
    <property type="term" value="P:chromatin organization"/>
    <property type="evidence" value="ECO:0007669"/>
    <property type="project" value="UniProtKB-KW"/>
</dbReference>
<feature type="compositionally biased region" description="Low complexity" evidence="10">
    <location>
        <begin position="334"/>
        <end position="357"/>
    </location>
</feature>
<dbReference type="GO" id="GO:0051213">
    <property type="term" value="F:dioxygenase activity"/>
    <property type="evidence" value="ECO:0007669"/>
    <property type="project" value="UniProtKB-KW"/>
</dbReference>
<keyword evidence="7" id="KW-0805">Transcription regulation</keyword>
<evidence type="ECO:0000256" key="7">
    <source>
        <dbReference type="ARBA" id="ARBA00023015"/>
    </source>
</evidence>
<protein>
    <recommendedName>
        <fullName evidence="11">JmjC domain-containing protein</fullName>
    </recommendedName>
</protein>
<evidence type="ECO:0000313" key="13">
    <source>
        <dbReference type="Proteomes" id="UP000814243"/>
    </source>
</evidence>
<keyword evidence="6" id="KW-0408">Iron</keyword>
<dbReference type="AlphaFoldDB" id="A0A922MWZ0"/>
<evidence type="ECO:0000313" key="12">
    <source>
        <dbReference type="EMBL" id="KAH9643920.1"/>
    </source>
</evidence>
<sequence length="1209" mass="136292">MNSCSSCVDVKIYHSDDIDKYHCPKCAQTYGPSVYGLDMKTPNPGTFTVRSVLRYCGAHLEVEVIDVRKQSTLRMPLGDFVDYFETPPEHRDEKVLNVLSLEFSETNMARVVEPPAVAVSLDWAERVWGGARERPPAPHVRKYCLMSPAGAYTDFHVDFGGTTIFYLIPPTATNLALYQQWSAANNQNERFFGDMVEWYGTAEVTAGQTLFIPSGWIHAVLTPCDSLVFGGNFLHSYAIEMQLQIYEIERRVETPTMFRYPLFEAMHWYAGAHLLTMLRRYNEEIQDEEFTLSETNPRQTPAALPPLLLRGIKILANALKEWHALKSDFKVKNQSSPTKSHSKKSQSSSKKSLKLTLPKPIMHMGQNGEFVEEKNFNDKFYIDNKEVVYQERYVTQDGKYGNGVPDTKYVVEGKEMVMPDKGYAYQTYEEVSYPDNNGYVDRPDKKTTLKIKMNNSPSSSRDEAPPPYSLPEHSILKSHLIRSDRPTLKPIHQWTISKKDIGDYHEEQILFTNENLQTNQTASYNNVAVEETVNGEYHQNQLPSYDAAIAHQYTATTNYVVEESKPASSPGAAPAPVRRSERPVRRRVSNTYDYEDSDLYIDDAPAPRPRKPKHKHYRRTEHNVYPSLEMSSDEDEEWTASKRRRNSRNRVDSRSKGENFRDILLCNLVTIVSVMSRPAGMRRGRPARGWAASCRACALRPAPACAASVCAPRYVPPPRASPRTRRRAHTHRYVHCTPRATASVCAAALHAAAARASPHTHDAPTRTGTYTARRAPRVCVAPRYMPPPRAPPRTHTTRPHTHRYVHCTPRAASVCLCRATCRRRARLPAHTRRAHTRTGTYTARRAPRVCARRATCRRRARLPAHTRRAHTRTGTYTARRAPRVCVCAALHAAAARASPHTHDAPTHAQVRTLHAARRECVSVPRYMPPPRALPAHTRRAHTRTGTYTARRAPRVCVCAALHAAAARASPHTHDAPTHAQVRTLHAARRECARRATCRRRARLPAHTHDAPTHAQVRTLHAARRECVSVPRYMPPPRALPPHTRRAHTRTGTYTARRAPRVCVCAALHAAAARASPHTHDAPTHAQVRTLHAARRECVSVPRYMPPPRARLPATHDAPTHAQVRTLHAARRECVRAALHAAAARASPHTHDAPTHAQPNAKRAVIATKSRRPPPPVHNTPNNKNARLKKGMKTAKQRLGKILKIHKMIY</sequence>
<dbReference type="SUPFAM" id="SSF51197">
    <property type="entry name" value="Clavaminate synthase-like"/>
    <property type="match status" value="1"/>
</dbReference>
<evidence type="ECO:0000256" key="8">
    <source>
        <dbReference type="ARBA" id="ARBA00023163"/>
    </source>
</evidence>
<proteinExistence type="predicted"/>
<comment type="caution">
    <text evidence="12">The sequence shown here is derived from an EMBL/GenBank/DDBJ whole genome shotgun (WGS) entry which is preliminary data.</text>
</comment>
<gene>
    <name evidence="12" type="ORF">HF086_016470</name>
</gene>
<keyword evidence="9" id="KW-0539">Nucleus</keyword>
<dbReference type="InterPro" id="IPR003347">
    <property type="entry name" value="JmjC_dom"/>
</dbReference>
<dbReference type="PROSITE" id="PS51184">
    <property type="entry name" value="JMJC"/>
    <property type="match status" value="1"/>
</dbReference>
<name>A0A922MWZ0_SPOEX</name>
<feature type="region of interest" description="Disordered" evidence="10">
    <location>
        <begin position="925"/>
        <end position="946"/>
    </location>
</feature>
<evidence type="ECO:0000256" key="10">
    <source>
        <dbReference type="SAM" id="MobiDB-lite"/>
    </source>
</evidence>
<feature type="compositionally biased region" description="Low complexity" evidence="10">
    <location>
        <begin position="566"/>
        <end position="577"/>
    </location>
</feature>
<dbReference type="Gene3D" id="2.60.120.650">
    <property type="entry name" value="Cupin"/>
    <property type="match status" value="1"/>
</dbReference>
<accession>A0A922MWZ0</accession>